<evidence type="ECO:0000313" key="2">
    <source>
        <dbReference type="EMBL" id="KAF2137290.1"/>
    </source>
</evidence>
<dbReference type="Proteomes" id="UP000799438">
    <property type="component" value="Unassembled WGS sequence"/>
</dbReference>
<feature type="non-terminal residue" evidence="2">
    <location>
        <position position="1"/>
    </location>
</feature>
<protein>
    <recommendedName>
        <fullName evidence="4">PHF5-like protein</fullName>
    </recommendedName>
</protein>
<gene>
    <name evidence="2" type="ORF">K452DRAFT_196345</name>
</gene>
<evidence type="ECO:0008006" key="4">
    <source>
        <dbReference type="Google" id="ProtNLM"/>
    </source>
</evidence>
<comment type="similarity">
    <text evidence="1">Belongs to the PHF5 family.</text>
</comment>
<dbReference type="GO" id="GO:0000398">
    <property type="term" value="P:mRNA splicing, via spliceosome"/>
    <property type="evidence" value="ECO:0007669"/>
    <property type="project" value="InterPro"/>
</dbReference>
<dbReference type="PANTHER" id="PTHR13120">
    <property type="entry name" value="PHD FINGER-LIKE DOMAIN-CONTAINING PROTEIN 5A"/>
    <property type="match status" value="1"/>
</dbReference>
<proteinExistence type="inferred from homology"/>
<sequence>DFVLCGRVQGIQAGKLCDKCDGRCLSCDSFVSPSSKARVCNDCAYESEQQKCMICQHDGAANDAFFCRNCVLLEHDRDGCPRIIN</sequence>
<dbReference type="GeneID" id="54293452"/>
<dbReference type="OrthoDB" id="10248186at2759"/>
<name>A0A6A6AZS6_9PEZI</name>
<dbReference type="EMBL" id="ML995504">
    <property type="protein sequence ID" value="KAF2137290.1"/>
    <property type="molecule type" value="Genomic_DNA"/>
</dbReference>
<dbReference type="RefSeq" id="XP_033393008.1">
    <property type="nucleotide sequence ID" value="XM_033535956.1"/>
</dbReference>
<dbReference type="AlphaFoldDB" id="A0A6A6AZS6"/>
<feature type="non-terminal residue" evidence="2">
    <location>
        <position position="85"/>
    </location>
</feature>
<evidence type="ECO:0000313" key="3">
    <source>
        <dbReference type="Proteomes" id="UP000799438"/>
    </source>
</evidence>
<dbReference type="Pfam" id="PF03660">
    <property type="entry name" value="PHF5"/>
    <property type="match status" value="1"/>
</dbReference>
<dbReference type="InterPro" id="IPR005345">
    <property type="entry name" value="PHF5"/>
</dbReference>
<evidence type="ECO:0000256" key="1">
    <source>
        <dbReference type="ARBA" id="ARBA00008626"/>
    </source>
</evidence>
<accession>A0A6A6AZS6</accession>
<reference evidence="2" key="1">
    <citation type="journal article" date="2020" name="Stud. Mycol.">
        <title>101 Dothideomycetes genomes: a test case for predicting lifestyles and emergence of pathogens.</title>
        <authorList>
            <person name="Haridas S."/>
            <person name="Albert R."/>
            <person name="Binder M."/>
            <person name="Bloem J."/>
            <person name="Labutti K."/>
            <person name="Salamov A."/>
            <person name="Andreopoulos B."/>
            <person name="Baker S."/>
            <person name="Barry K."/>
            <person name="Bills G."/>
            <person name="Bluhm B."/>
            <person name="Cannon C."/>
            <person name="Castanera R."/>
            <person name="Culley D."/>
            <person name="Daum C."/>
            <person name="Ezra D."/>
            <person name="Gonzalez J."/>
            <person name="Henrissat B."/>
            <person name="Kuo A."/>
            <person name="Liang C."/>
            <person name="Lipzen A."/>
            <person name="Lutzoni F."/>
            <person name="Magnuson J."/>
            <person name="Mondo S."/>
            <person name="Nolan M."/>
            <person name="Ohm R."/>
            <person name="Pangilinan J."/>
            <person name="Park H.-J."/>
            <person name="Ramirez L."/>
            <person name="Alfaro M."/>
            <person name="Sun H."/>
            <person name="Tritt A."/>
            <person name="Yoshinaga Y."/>
            <person name="Zwiers L.-H."/>
            <person name="Turgeon B."/>
            <person name="Goodwin S."/>
            <person name="Spatafora J."/>
            <person name="Crous P."/>
            <person name="Grigoriev I."/>
        </authorList>
    </citation>
    <scope>NUCLEOTIDE SEQUENCE</scope>
    <source>
        <strain evidence="2">CBS 121167</strain>
    </source>
</reference>
<organism evidence="2 3">
    <name type="scientific">Aplosporella prunicola CBS 121167</name>
    <dbReference type="NCBI Taxonomy" id="1176127"/>
    <lineage>
        <taxon>Eukaryota</taxon>
        <taxon>Fungi</taxon>
        <taxon>Dikarya</taxon>
        <taxon>Ascomycota</taxon>
        <taxon>Pezizomycotina</taxon>
        <taxon>Dothideomycetes</taxon>
        <taxon>Dothideomycetes incertae sedis</taxon>
        <taxon>Botryosphaeriales</taxon>
        <taxon>Aplosporellaceae</taxon>
        <taxon>Aplosporella</taxon>
    </lineage>
</organism>
<keyword evidence="3" id="KW-1185">Reference proteome</keyword>